<dbReference type="OrthoDB" id="2191141at2759"/>
<name>A0A059EWU7_9MICR</name>
<dbReference type="Pfam" id="PF17022">
    <property type="entry name" value="PTP2"/>
    <property type="match status" value="1"/>
</dbReference>
<feature type="region of interest" description="Disordered" evidence="1">
    <location>
        <begin position="1"/>
        <end position="60"/>
    </location>
</feature>
<sequence>EGSGAQGGSSAGEGSGAQGSGSGSEGNAPEKGAEGSGQAQKPGIGQAGPGNAAAQGDSSGAADDLVALETHKALKTALNQSMASSVSPQTANEFLSGNPECNQQAVEGNWKVINEKIKQECRNKVNERKAKAEQIAKFITKPTPDKCVKKLNPNALVCQALTVMNTIIKQPRFKIDLYGSNVVEIKKDGSPILLGVAESLNYNVTKMKRKRYNPLKNPTARLEFNELGSLLKQEGEIPKPKKLDPCGSCLEKLSKKAQVEGEKDMCGGCDALMELNSLKRGSFNNLQTENKKPEVTPTETTKAAEESK</sequence>
<evidence type="ECO:0000313" key="3">
    <source>
        <dbReference type="Proteomes" id="UP000030655"/>
    </source>
</evidence>
<dbReference type="EMBL" id="KK365322">
    <property type="protein sequence ID" value="KCZ79219.1"/>
    <property type="molecule type" value="Genomic_DNA"/>
</dbReference>
<accession>A0A059EWU7</accession>
<evidence type="ECO:0000256" key="1">
    <source>
        <dbReference type="SAM" id="MobiDB-lite"/>
    </source>
</evidence>
<keyword evidence="3" id="KW-1185">Reference proteome</keyword>
<reference evidence="2 3" key="2">
    <citation type="submission" date="2014-03" db="EMBL/GenBank/DDBJ databases">
        <title>The Genome Sequence of Anncaliia algerae insect isolate PRA339.</title>
        <authorList>
            <consortium name="The Broad Institute Genome Sequencing Platform"/>
            <consortium name="The Broad Institute Genome Sequencing Center for Infectious Disease"/>
            <person name="Cuomo C."/>
            <person name="Becnel J."/>
            <person name="Sanscrainte N."/>
            <person name="Walker B."/>
            <person name="Young S.K."/>
            <person name="Zeng Q."/>
            <person name="Gargeya S."/>
            <person name="Fitzgerald M."/>
            <person name="Haas B."/>
            <person name="Abouelleil A."/>
            <person name="Alvarado L."/>
            <person name="Arachchi H.M."/>
            <person name="Berlin A.M."/>
            <person name="Chapman S.B."/>
            <person name="Dewar J."/>
            <person name="Goldberg J."/>
            <person name="Griggs A."/>
            <person name="Gujja S."/>
            <person name="Hansen M."/>
            <person name="Howarth C."/>
            <person name="Imamovic A."/>
            <person name="Larimer J."/>
            <person name="McCowan C."/>
            <person name="Murphy C."/>
            <person name="Neiman D."/>
            <person name="Pearson M."/>
            <person name="Priest M."/>
            <person name="Roberts A."/>
            <person name="Saif S."/>
            <person name="Shea T."/>
            <person name="Sisk P."/>
            <person name="Sykes S."/>
            <person name="Wortman J."/>
            <person name="Nusbaum C."/>
            <person name="Birren B."/>
        </authorList>
    </citation>
    <scope>NUCLEOTIDE SEQUENCE [LARGE SCALE GENOMIC DNA]</scope>
    <source>
        <strain evidence="2 3">PRA339</strain>
    </source>
</reference>
<feature type="compositionally biased region" description="Low complexity" evidence="1">
    <location>
        <begin position="49"/>
        <end position="60"/>
    </location>
</feature>
<dbReference type="HOGENOM" id="CLU_957081_0_0_1"/>
<dbReference type="InterPro" id="IPR031507">
    <property type="entry name" value="PTP2"/>
</dbReference>
<dbReference type="AlphaFoldDB" id="A0A059EWU7"/>
<reference evidence="3" key="1">
    <citation type="submission" date="2013-02" db="EMBL/GenBank/DDBJ databases">
        <authorList>
            <consortium name="The Broad Institute Genome Sequencing Platform"/>
            <person name="Cuomo C."/>
            <person name="Becnel J."/>
            <person name="Sanscrainte N."/>
            <person name="Walker B."/>
            <person name="Young S.K."/>
            <person name="Zeng Q."/>
            <person name="Gargeya S."/>
            <person name="Fitzgerald M."/>
            <person name="Haas B."/>
            <person name="Abouelleil A."/>
            <person name="Alvarado L."/>
            <person name="Arachchi H.M."/>
            <person name="Berlin A.M."/>
            <person name="Chapman S.B."/>
            <person name="Dewar J."/>
            <person name="Goldberg J."/>
            <person name="Griggs A."/>
            <person name="Gujja S."/>
            <person name="Hansen M."/>
            <person name="Howarth C."/>
            <person name="Imamovic A."/>
            <person name="Larimer J."/>
            <person name="McCowan C."/>
            <person name="Murphy C."/>
            <person name="Neiman D."/>
            <person name="Pearson M."/>
            <person name="Priest M."/>
            <person name="Roberts A."/>
            <person name="Saif S."/>
            <person name="Shea T."/>
            <person name="Sisk P."/>
            <person name="Sykes S."/>
            <person name="Wortman J."/>
            <person name="Nusbaum C."/>
            <person name="Birren B."/>
        </authorList>
    </citation>
    <scope>NUCLEOTIDE SEQUENCE [LARGE SCALE GENOMIC DNA]</scope>
    <source>
        <strain evidence="3">PRA339</strain>
    </source>
</reference>
<feature type="compositionally biased region" description="Gly residues" evidence="1">
    <location>
        <begin position="1"/>
        <end position="24"/>
    </location>
</feature>
<evidence type="ECO:0000313" key="2">
    <source>
        <dbReference type="EMBL" id="KCZ79219.1"/>
    </source>
</evidence>
<organism evidence="2 3">
    <name type="scientific">Anncaliia algerae PRA339</name>
    <dbReference type="NCBI Taxonomy" id="1288291"/>
    <lineage>
        <taxon>Eukaryota</taxon>
        <taxon>Fungi</taxon>
        <taxon>Fungi incertae sedis</taxon>
        <taxon>Microsporidia</taxon>
        <taxon>Tubulinosematoidea</taxon>
        <taxon>Tubulinosematidae</taxon>
        <taxon>Anncaliia</taxon>
    </lineage>
</organism>
<feature type="non-terminal residue" evidence="2">
    <location>
        <position position="1"/>
    </location>
</feature>
<feature type="region of interest" description="Disordered" evidence="1">
    <location>
        <begin position="283"/>
        <end position="308"/>
    </location>
</feature>
<protein>
    <recommendedName>
        <fullName evidence="4">Polar tube protein 2</fullName>
    </recommendedName>
</protein>
<dbReference type="VEuPathDB" id="MicrosporidiaDB:H312_03393"/>
<evidence type="ECO:0008006" key="4">
    <source>
        <dbReference type="Google" id="ProtNLM"/>
    </source>
</evidence>
<proteinExistence type="predicted"/>
<gene>
    <name evidence="2" type="ORF">H312_03393</name>
</gene>
<dbReference type="Proteomes" id="UP000030655">
    <property type="component" value="Unassembled WGS sequence"/>
</dbReference>